<dbReference type="InterPro" id="IPR025411">
    <property type="entry name" value="DUF4136"/>
</dbReference>
<dbReference type="Proteomes" id="UP000027821">
    <property type="component" value="Unassembled WGS sequence"/>
</dbReference>
<keyword evidence="3" id="KW-1185">Reference proteome</keyword>
<dbReference type="RefSeq" id="WP_035073863.1">
    <property type="nucleotide sequence ID" value="NZ_JMIH01000018.1"/>
</dbReference>
<dbReference type="AlphaFoldDB" id="A0A074KY17"/>
<gene>
    <name evidence="2" type="ORF">EL17_10095</name>
</gene>
<evidence type="ECO:0000313" key="3">
    <source>
        <dbReference type="Proteomes" id="UP000027821"/>
    </source>
</evidence>
<evidence type="ECO:0000259" key="1">
    <source>
        <dbReference type="Pfam" id="PF13590"/>
    </source>
</evidence>
<dbReference type="STRING" id="1048983.EL17_10095"/>
<feature type="domain" description="DUF4136" evidence="1">
    <location>
        <begin position="30"/>
        <end position="173"/>
    </location>
</feature>
<proteinExistence type="predicted"/>
<comment type="caution">
    <text evidence="2">The sequence shown here is derived from an EMBL/GenBank/DDBJ whole genome shotgun (WGS) entry which is preliminary data.</text>
</comment>
<reference evidence="2 3" key="1">
    <citation type="submission" date="2014-04" db="EMBL/GenBank/DDBJ databases">
        <title>Characterization and application of a salt tolerant electro-active bacterium.</title>
        <authorList>
            <person name="Yang L."/>
            <person name="Wei S."/>
            <person name="Tay Q.X.M."/>
        </authorList>
    </citation>
    <scope>NUCLEOTIDE SEQUENCE [LARGE SCALE GENOMIC DNA]</scope>
    <source>
        <strain evidence="2 3">LY1</strain>
    </source>
</reference>
<sequence length="181" mass="20658">MKSTIKLGIIAFGLICVSACSPVKVYTEKNDFVEQKSYRTFAILNEVKGKAAFNSPIMEERLQNHLIAGMEKRGFHYNADAPDLIIRYNTDVQQNQRVVYPSYGGWGMWNPWMWGMPMAPEVRNYDQGEVIIDFIDPHIDRVIMRATAVGTVNNPDQKQKKINTAVEKILKEFSTKLEVNA</sequence>
<protein>
    <recommendedName>
        <fullName evidence="1">DUF4136 domain-containing protein</fullName>
    </recommendedName>
</protein>
<evidence type="ECO:0000313" key="2">
    <source>
        <dbReference type="EMBL" id="KEO73844.1"/>
    </source>
</evidence>
<dbReference type="Pfam" id="PF13590">
    <property type="entry name" value="DUF4136"/>
    <property type="match status" value="1"/>
</dbReference>
<dbReference type="EMBL" id="JMIH01000018">
    <property type="protein sequence ID" value="KEO73844.1"/>
    <property type="molecule type" value="Genomic_DNA"/>
</dbReference>
<dbReference type="OrthoDB" id="875766at2"/>
<name>A0A074KY17_9BACT</name>
<organism evidence="2 3">
    <name type="scientific">Anditalea andensis</name>
    <dbReference type="NCBI Taxonomy" id="1048983"/>
    <lineage>
        <taxon>Bacteria</taxon>
        <taxon>Pseudomonadati</taxon>
        <taxon>Bacteroidota</taxon>
        <taxon>Cytophagia</taxon>
        <taxon>Cytophagales</taxon>
        <taxon>Cytophagaceae</taxon>
        <taxon>Anditalea</taxon>
    </lineage>
</organism>
<accession>A0A074KY17</accession>
<dbReference type="Gene3D" id="3.30.160.670">
    <property type="match status" value="1"/>
</dbReference>